<feature type="coiled-coil region" evidence="1">
    <location>
        <begin position="159"/>
        <end position="186"/>
    </location>
</feature>
<gene>
    <name evidence="3" type="ORF">BU26DRAFT_330403</name>
</gene>
<proteinExistence type="predicted"/>
<dbReference type="Proteomes" id="UP000800094">
    <property type="component" value="Unassembled WGS sequence"/>
</dbReference>
<feature type="region of interest" description="Disordered" evidence="2">
    <location>
        <begin position="92"/>
        <end position="114"/>
    </location>
</feature>
<sequence>MTTQERIDLMFEEERAGCIQLGQFLLDRTAAASSRQQIGESEVTPLNLAMLGFIQFFKDDVRWSAWNGHPRVNLEIVFGLQFATDLIQQGFVNPKHDNPVPQAPQGSPSQATPVVLQDPAQASRGYGQLNAPVAYGNPGQMQLGFPAQPPARDSVRQGPDEAQEEIRRLQTELKNKEEELKKAKSEAGVAVLAARMMAYAHAYNVGRNARLGT</sequence>
<evidence type="ECO:0000256" key="1">
    <source>
        <dbReference type="SAM" id="Coils"/>
    </source>
</evidence>
<keyword evidence="1" id="KW-0175">Coiled coil</keyword>
<dbReference type="AlphaFoldDB" id="A0A6A6IFG5"/>
<keyword evidence="4" id="KW-1185">Reference proteome</keyword>
<dbReference type="GeneID" id="54575509"/>
<dbReference type="RefSeq" id="XP_033683274.1">
    <property type="nucleotide sequence ID" value="XM_033822179.1"/>
</dbReference>
<protein>
    <submittedName>
        <fullName evidence="3">Uncharacterized protein</fullName>
    </submittedName>
</protein>
<evidence type="ECO:0000313" key="3">
    <source>
        <dbReference type="EMBL" id="KAF2248270.1"/>
    </source>
</evidence>
<reference evidence="3" key="1">
    <citation type="journal article" date="2020" name="Stud. Mycol.">
        <title>101 Dothideomycetes genomes: a test case for predicting lifestyles and emergence of pathogens.</title>
        <authorList>
            <person name="Haridas S."/>
            <person name="Albert R."/>
            <person name="Binder M."/>
            <person name="Bloem J."/>
            <person name="Labutti K."/>
            <person name="Salamov A."/>
            <person name="Andreopoulos B."/>
            <person name="Baker S."/>
            <person name="Barry K."/>
            <person name="Bills G."/>
            <person name="Bluhm B."/>
            <person name="Cannon C."/>
            <person name="Castanera R."/>
            <person name="Culley D."/>
            <person name="Daum C."/>
            <person name="Ezra D."/>
            <person name="Gonzalez J."/>
            <person name="Henrissat B."/>
            <person name="Kuo A."/>
            <person name="Liang C."/>
            <person name="Lipzen A."/>
            <person name="Lutzoni F."/>
            <person name="Magnuson J."/>
            <person name="Mondo S."/>
            <person name="Nolan M."/>
            <person name="Ohm R."/>
            <person name="Pangilinan J."/>
            <person name="Park H.-J."/>
            <person name="Ramirez L."/>
            <person name="Alfaro M."/>
            <person name="Sun H."/>
            <person name="Tritt A."/>
            <person name="Yoshinaga Y."/>
            <person name="Zwiers L.-H."/>
            <person name="Turgeon B."/>
            <person name="Goodwin S."/>
            <person name="Spatafora J."/>
            <person name="Crous P."/>
            <person name="Grigoriev I."/>
        </authorList>
    </citation>
    <scope>NUCLEOTIDE SEQUENCE</scope>
    <source>
        <strain evidence="3">CBS 122368</strain>
    </source>
</reference>
<organism evidence="3 4">
    <name type="scientific">Trematosphaeria pertusa</name>
    <dbReference type="NCBI Taxonomy" id="390896"/>
    <lineage>
        <taxon>Eukaryota</taxon>
        <taxon>Fungi</taxon>
        <taxon>Dikarya</taxon>
        <taxon>Ascomycota</taxon>
        <taxon>Pezizomycotina</taxon>
        <taxon>Dothideomycetes</taxon>
        <taxon>Pleosporomycetidae</taxon>
        <taxon>Pleosporales</taxon>
        <taxon>Massarineae</taxon>
        <taxon>Trematosphaeriaceae</taxon>
        <taxon>Trematosphaeria</taxon>
    </lineage>
</organism>
<evidence type="ECO:0000256" key="2">
    <source>
        <dbReference type="SAM" id="MobiDB-lite"/>
    </source>
</evidence>
<accession>A0A6A6IFG5</accession>
<evidence type="ECO:0000313" key="4">
    <source>
        <dbReference type="Proteomes" id="UP000800094"/>
    </source>
</evidence>
<name>A0A6A6IFG5_9PLEO</name>
<dbReference type="EMBL" id="ML987196">
    <property type="protein sequence ID" value="KAF2248270.1"/>
    <property type="molecule type" value="Genomic_DNA"/>
</dbReference>